<evidence type="ECO:0000313" key="1">
    <source>
        <dbReference type="EMBL" id="MFC4338129.1"/>
    </source>
</evidence>
<organism evidence="1 2">
    <name type="scientific">Salininema proteolyticum</name>
    <dbReference type="NCBI Taxonomy" id="1607685"/>
    <lineage>
        <taxon>Bacteria</taxon>
        <taxon>Bacillati</taxon>
        <taxon>Actinomycetota</taxon>
        <taxon>Actinomycetes</taxon>
        <taxon>Glycomycetales</taxon>
        <taxon>Glycomycetaceae</taxon>
        <taxon>Salininema</taxon>
    </lineage>
</organism>
<sequence>MLILLPPSEGKCETGDGNPIQLERLSMPELNPVRETLMNQLTALSADTAKAREKLKFTARSEHYVDFNRNLWDAPTLTAWELYTGVLYENLQLGDLPDRDQVRIASPLWGFLSPSDRVPVYRMPATTKFDELGVTVSQYWKAPLKSAMEDYADDLVIDMRSSAYTGMWNPGNAGVSVRVFKENPEGGRSVVTHMAKATRGRVARHIISRGAQPASPSDVLDFLIAEGFKAELNEPAGKTKPWLLDVIVEEP</sequence>
<protein>
    <submittedName>
        <fullName evidence="1">YaaA family protein</fullName>
    </submittedName>
</protein>
<evidence type="ECO:0000313" key="2">
    <source>
        <dbReference type="Proteomes" id="UP001595823"/>
    </source>
</evidence>
<dbReference type="InterPro" id="IPR005583">
    <property type="entry name" value="YaaA"/>
</dbReference>
<dbReference type="Pfam" id="PF03883">
    <property type="entry name" value="H2O2_YaaD"/>
    <property type="match status" value="1"/>
</dbReference>
<accession>A0ABV8U4R9</accession>
<proteinExistence type="predicted"/>
<dbReference type="Proteomes" id="UP001595823">
    <property type="component" value="Unassembled WGS sequence"/>
</dbReference>
<dbReference type="PANTHER" id="PTHR30283">
    <property type="entry name" value="PEROXIDE STRESS RESPONSE PROTEIN YAAA"/>
    <property type="match status" value="1"/>
</dbReference>
<name>A0ABV8U4R9_9ACTN</name>
<dbReference type="RefSeq" id="WP_380625873.1">
    <property type="nucleotide sequence ID" value="NZ_JBHSDK010000062.1"/>
</dbReference>
<reference evidence="2" key="1">
    <citation type="journal article" date="2019" name="Int. J. Syst. Evol. Microbiol.">
        <title>The Global Catalogue of Microorganisms (GCM) 10K type strain sequencing project: providing services to taxonomists for standard genome sequencing and annotation.</title>
        <authorList>
            <consortium name="The Broad Institute Genomics Platform"/>
            <consortium name="The Broad Institute Genome Sequencing Center for Infectious Disease"/>
            <person name="Wu L."/>
            <person name="Ma J."/>
        </authorList>
    </citation>
    <scope>NUCLEOTIDE SEQUENCE [LARGE SCALE GENOMIC DNA]</scope>
    <source>
        <strain evidence="2">IBRC-M 10908</strain>
    </source>
</reference>
<dbReference type="EMBL" id="JBHSDK010000062">
    <property type="protein sequence ID" value="MFC4338129.1"/>
    <property type="molecule type" value="Genomic_DNA"/>
</dbReference>
<keyword evidence="2" id="KW-1185">Reference proteome</keyword>
<dbReference type="PANTHER" id="PTHR30283:SF4">
    <property type="entry name" value="PEROXIDE STRESS RESISTANCE PROTEIN YAAA"/>
    <property type="match status" value="1"/>
</dbReference>
<gene>
    <name evidence="1" type="ORF">ACFPET_23325</name>
</gene>
<comment type="caution">
    <text evidence="1">The sequence shown here is derived from an EMBL/GenBank/DDBJ whole genome shotgun (WGS) entry which is preliminary data.</text>
</comment>